<dbReference type="AlphaFoldDB" id="A0A562MFY9"/>
<evidence type="ECO:0000313" key="3">
    <source>
        <dbReference type="Proteomes" id="UP000315908"/>
    </source>
</evidence>
<feature type="signal peptide" evidence="1">
    <location>
        <begin position="1"/>
        <end position="20"/>
    </location>
</feature>
<evidence type="ECO:0000313" key="2">
    <source>
        <dbReference type="EMBL" id="TWI18810.1"/>
    </source>
</evidence>
<comment type="caution">
    <text evidence="2">The sequence shown here is derived from an EMBL/GenBank/DDBJ whole genome shotgun (WGS) entry which is preliminary data.</text>
</comment>
<dbReference type="Proteomes" id="UP000315908">
    <property type="component" value="Unassembled WGS sequence"/>
</dbReference>
<evidence type="ECO:0008006" key="4">
    <source>
        <dbReference type="Google" id="ProtNLM"/>
    </source>
</evidence>
<keyword evidence="1" id="KW-0732">Signal</keyword>
<gene>
    <name evidence="2" type="ORF">IQ31_02938</name>
</gene>
<reference evidence="2 3" key="1">
    <citation type="journal article" date="2015" name="Stand. Genomic Sci.">
        <title>Genomic Encyclopedia of Bacterial and Archaeal Type Strains, Phase III: the genomes of soil and plant-associated and newly described type strains.</title>
        <authorList>
            <person name="Whitman W.B."/>
            <person name="Woyke T."/>
            <person name="Klenk H.P."/>
            <person name="Zhou Y."/>
            <person name="Lilburn T.G."/>
            <person name="Beck B.J."/>
            <person name="De Vos P."/>
            <person name="Vandamme P."/>
            <person name="Eisen J.A."/>
            <person name="Garrity G."/>
            <person name="Hugenholtz P."/>
            <person name="Kyrpides N.C."/>
        </authorList>
    </citation>
    <scope>NUCLEOTIDE SEQUENCE [LARGE SCALE GENOMIC DNA]</scope>
    <source>
        <strain evidence="2 3">CGMCC 1.6855</strain>
    </source>
</reference>
<evidence type="ECO:0000256" key="1">
    <source>
        <dbReference type="SAM" id="SignalP"/>
    </source>
</evidence>
<name>A0A562MFY9_9SPHI</name>
<protein>
    <recommendedName>
        <fullName evidence="4">Outer membrane protein with beta-barrel domain</fullName>
    </recommendedName>
</protein>
<feature type="chain" id="PRO_5022207483" description="Outer membrane protein with beta-barrel domain" evidence="1">
    <location>
        <begin position="21"/>
        <end position="322"/>
    </location>
</feature>
<organism evidence="2 3">
    <name type="scientific">Sphingobacterium siyangense</name>
    <dbReference type="NCBI Taxonomy" id="459529"/>
    <lineage>
        <taxon>Bacteria</taxon>
        <taxon>Pseudomonadati</taxon>
        <taxon>Bacteroidota</taxon>
        <taxon>Sphingobacteriia</taxon>
        <taxon>Sphingobacteriales</taxon>
        <taxon>Sphingobacteriaceae</taxon>
        <taxon>Sphingobacterium</taxon>
    </lineage>
</organism>
<dbReference type="EMBL" id="VLKR01000015">
    <property type="protein sequence ID" value="TWI18810.1"/>
    <property type="molecule type" value="Genomic_DNA"/>
</dbReference>
<proteinExistence type="predicted"/>
<dbReference type="RefSeq" id="WP_145328391.1">
    <property type="nucleotide sequence ID" value="NZ_VLKR01000015.1"/>
</dbReference>
<dbReference type="OrthoDB" id="1027207at2"/>
<sequence>MNKVKISLLVCVLVSQICVAQQAKNDSITQGVIAYLAGKFAAARPLNVEYTHTFPHDYSQGEANRFSQVYASSTFSFIKKPKWVLGATLEYRYQNLDADYTDETSGISTSINDEFHYHQSSLNFLYFSKLFNKMVIYSANVSVDGSDKHFERIKGMAGATLLLKADARTKMAVGLIANIDPSVQFPVIPVFTYERKLDNGYAFDMTLPQRLYIRKYFPKKSRISIGSELNKGADFYVYNLNPANPKQKFEYRQIDLYNGLVYERLLGDNFILTAKTGMRVAIGSGLFDKEESLGDAEIETKPKPAFYANVGLSFNPFIKKKK</sequence>
<accession>A0A562MFY9</accession>